<dbReference type="SMART" id="SM00066">
    <property type="entry name" value="GAL4"/>
    <property type="match status" value="1"/>
</dbReference>
<dbReference type="GO" id="GO:0018580">
    <property type="term" value="F:nitronate monooxygenase activity"/>
    <property type="evidence" value="ECO:0007669"/>
    <property type="project" value="InterPro"/>
</dbReference>
<sequence>MSLTPAQYKRKRSRVACEPCRERKRKCDGDIPCSTCTSWGYDCHYASQRRTKYATPGAVAQSGSSPIETPHIPTTSHASDFTESLEANSGAAFVRKIALKVDPANAPKLNLFSWNIGTRKLPSGLGTVSVVPIVDLVSLAEMQSLANVYFTKVDPCYGFIDSAVFFARLDARWRSSSPNDAYDSVLAGVAALGLLFSERSIKITEVCLIELARSIVDSHLSREPPSLDVVTAWALRVVYLRMTSPPYPAWIASSTLIHLIEAAKLHQDSSNETGSNARCDPDIRKRLVGVSRHLNLWISYDLGLSRVSYPNDSLVLPSPRPGDFTVEILSLLDVSASLSPEKENNDNDLRVALLRTLNGNHTQPPSILGQCNLVLCLLRRLRMTNITASSETMMQILNLFGRALDSARTMLATCCPWHHVANVPFQMITVLLEMDTSPALAILPNALQTLKLVASTYDTDTMRDAYSTARLLITLYQRRRTEDTKLLSHLLNDHNQDPISAPLHRQIVPNPDEVSWLEGLVADVPTLQGVDLYEFLQADMARLSQDSEILISHSYPWVSSPFIVGAPMRVMSGPSLAVAVSRSRGLGFIGPGIKTENTARDLEEASRLVEQLRSSSVFAETSPFNSMLPIGVGFQLWSDDMDVAVAAIAKFKPCAAWLFAPRGGQSDFDTWTRYIRDASPETQIWIQIGTVSEVKQLLTSTERPDVVVVQGAEAGGHGRADDGMGLMTLLPEVADTLAGSDIPLFAAGGIADGRGAAAALCLGASGVVMGTRFLAAKEARISNGYQGEIVRASEGAVATTRTTLYNQLRGTHGWPSEYSPRTIINRSFVEHKAGKPFDELKELHDQALKAGDSGWGPDGRLATYAGAAVGLIHEVKDAESIVYEVRDEVLKLLLSPGEVRNNL</sequence>
<keyword evidence="4" id="KW-0862">Zinc</keyword>
<evidence type="ECO:0000259" key="11">
    <source>
        <dbReference type="PROSITE" id="PS50048"/>
    </source>
</evidence>
<dbReference type="CDD" id="cd12148">
    <property type="entry name" value="fungal_TF_MHR"/>
    <property type="match status" value="1"/>
</dbReference>
<evidence type="ECO:0000256" key="8">
    <source>
        <dbReference type="ARBA" id="ARBA00023163"/>
    </source>
</evidence>
<dbReference type="Gene3D" id="3.20.20.70">
    <property type="entry name" value="Aldolase class I"/>
    <property type="match status" value="1"/>
</dbReference>
<dbReference type="Pfam" id="PF00172">
    <property type="entry name" value="Zn_clus"/>
    <property type="match status" value="1"/>
</dbReference>
<dbReference type="VEuPathDB" id="FungiDB:ATEG_02393"/>
<dbReference type="GO" id="GO:0003677">
    <property type="term" value="F:DNA binding"/>
    <property type="evidence" value="ECO:0007669"/>
    <property type="project" value="UniProtKB-KW"/>
</dbReference>
<dbReference type="GeneID" id="4316804"/>
<evidence type="ECO:0000256" key="4">
    <source>
        <dbReference type="ARBA" id="ARBA00022833"/>
    </source>
</evidence>
<dbReference type="Gene3D" id="4.10.240.10">
    <property type="entry name" value="Zn(2)-C6 fungal-type DNA-binding domain"/>
    <property type="match status" value="1"/>
</dbReference>
<keyword evidence="2" id="KW-0288">FMN</keyword>
<organism evidence="12 13">
    <name type="scientific">Aspergillus terreus (strain NIH 2624 / FGSC A1156)</name>
    <dbReference type="NCBI Taxonomy" id="341663"/>
    <lineage>
        <taxon>Eukaryota</taxon>
        <taxon>Fungi</taxon>
        <taxon>Dikarya</taxon>
        <taxon>Ascomycota</taxon>
        <taxon>Pezizomycotina</taxon>
        <taxon>Eurotiomycetes</taxon>
        <taxon>Eurotiomycetidae</taxon>
        <taxon>Eurotiales</taxon>
        <taxon>Aspergillaceae</taxon>
        <taxon>Aspergillus</taxon>
        <taxon>Aspergillus subgen. Circumdati</taxon>
    </lineage>
</organism>
<dbReference type="InterPro" id="IPR007219">
    <property type="entry name" value="XnlR_reg_dom"/>
</dbReference>
<dbReference type="InterPro" id="IPR001138">
    <property type="entry name" value="Zn2Cys6_DnaBD"/>
</dbReference>
<dbReference type="Proteomes" id="UP000007963">
    <property type="component" value="Unassembled WGS sequence"/>
</dbReference>
<dbReference type="GO" id="GO:0008270">
    <property type="term" value="F:zinc ion binding"/>
    <property type="evidence" value="ECO:0007669"/>
    <property type="project" value="InterPro"/>
</dbReference>
<gene>
    <name evidence="12" type="ORF">ATEG_02393</name>
</gene>
<dbReference type="PANTHER" id="PTHR31779">
    <property type="entry name" value="2-NITROPROPANE DIOXYGENASE FAMILY, PUTATIVE (AFU_ORTHOLOGUE AFUA_2G17430)-RELATED"/>
    <property type="match status" value="1"/>
</dbReference>
<protein>
    <recommendedName>
        <fullName evidence="11">Zn(2)-C6 fungal-type domain-containing protein</fullName>
    </recommendedName>
</protein>
<dbReference type="InterPro" id="IPR004136">
    <property type="entry name" value="NMO"/>
</dbReference>
<evidence type="ECO:0000313" key="13">
    <source>
        <dbReference type="Proteomes" id="UP000007963"/>
    </source>
</evidence>
<evidence type="ECO:0000256" key="10">
    <source>
        <dbReference type="SAM" id="MobiDB-lite"/>
    </source>
</evidence>
<keyword evidence="5" id="KW-0560">Oxidoreductase</keyword>
<dbReference type="OMA" id="PEKENND"/>
<dbReference type="InterPro" id="IPR013785">
    <property type="entry name" value="Aldolase_TIM"/>
</dbReference>
<dbReference type="GO" id="GO:0009410">
    <property type="term" value="P:response to xenobiotic stimulus"/>
    <property type="evidence" value="ECO:0007669"/>
    <property type="project" value="TreeGrafter"/>
</dbReference>
<keyword evidence="8" id="KW-0804">Transcription</keyword>
<dbReference type="eggNOG" id="ENOG502RHJM">
    <property type="taxonomic scope" value="Eukaryota"/>
</dbReference>
<evidence type="ECO:0000256" key="5">
    <source>
        <dbReference type="ARBA" id="ARBA00023002"/>
    </source>
</evidence>
<dbReference type="AlphaFoldDB" id="Q0CV91"/>
<evidence type="ECO:0000256" key="9">
    <source>
        <dbReference type="ARBA" id="ARBA00023242"/>
    </source>
</evidence>
<keyword evidence="7" id="KW-0238">DNA-binding</keyword>
<dbReference type="GO" id="GO:0000981">
    <property type="term" value="F:DNA-binding transcription factor activity, RNA polymerase II-specific"/>
    <property type="evidence" value="ECO:0007669"/>
    <property type="project" value="InterPro"/>
</dbReference>
<dbReference type="CDD" id="cd00067">
    <property type="entry name" value="GAL4"/>
    <property type="match status" value="1"/>
</dbReference>
<keyword evidence="3" id="KW-0479">Metal-binding</keyword>
<evidence type="ECO:0000256" key="2">
    <source>
        <dbReference type="ARBA" id="ARBA00022643"/>
    </source>
</evidence>
<dbReference type="PROSITE" id="PS50048">
    <property type="entry name" value="ZN2_CY6_FUNGAL_2"/>
    <property type="match status" value="1"/>
</dbReference>
<dbReference type="HOGENOM" id="CLU_321040_0_0_1"/>
<feature type="domain" description="Zn(2)-C6 fungal-type" evidence="11">
    <location>
        <begin position="16"/>
        <end position="45"/>
    </location>
</feature>
<name>Q0CV91_ASPTN</name>
<dbReference type="PANTHER" id="PTHR31779:SF5">
    <property type="entry name" value="ZN(II)2CYS6 TRANSCRIPTION FACTOR (EUROFUNG)"/>
    <property type="match status" value="1"/>
</dbReference>
<keyword evidence="9" id="KW-0539">Nucleus</keyword>
<dbReference type="SUPFAM" id="SSF51412">
    <property type="entry name" value="Inosine monophosphate dehydrogenase (IMPDH)"/>
    <property type="match status" value="1"/>
</dbReference>
<dbReference type="Pfam" id="PF04082">
    <property type="entry name" value="Fungal_trans"/>
    <property type="match status" value="1"/>
</dbReference>
<dbReference type="GO" id="GO:0006351">
    <property type="term" value="P:DNA-templated transcription"/>
    <property type="evidence" value="ECO:0007669"/>
    <property type="project" value="InterPro"/>
</dbReference>
<evidence type="ECO:0000313" key="12">
    <source>
        <dbReference type="EMBL" id="EAU37355.1"/>
    </source>
</evidence>
<dbReference type="STRING" id="341663.Q0CV91"/>
<keyword evidence="6" id="KW-0805">Transcription regulation</keyword>
<accession>Q0CV91</accession>
<keyword evidence="1" id="KW-0285">Flavoprotein</keyword>
<feature type="compositionally biased region" description="Polar residues" evidence="10">
    <location>
        <begin position="61"/>
        <end position="79"/>
    </location>
</feature>
<dbReference type="GO" id="GO:0009893">
    <property type="term" value="P:positive regulation of metabolic process"/>
    <property type="evidence" value="ECO:0007669"/>
    <property type="project" value="UniProtKB-ARBA"/>
</dbReference>
<dbReference type="CDD" id="cd04730">
    <property type="entry name" value="NPD_like"/>
    <property type="match status" value="1"/>
</dbReference>
<evidence type="ECO:0000256" key="1">
    <source>
        <dbReference type="ARBA" id="ARBA00022630"/>
    </source>
</evidence>
<proteinExistence type="predicted"/>
<dbReference type="RefSeq" id="XP_001211571.1">
    <property type="nucleotide sequence ID" value="XM_001211571.1"/>
</dbReference>
<dbReference type="InterPro" id="IPR052478">
    <property type="entry name" value="Metabolite_Synth_Reg"/>
</dbReference>
<dbReference type="OrthoDB" id="9986881at2759"/>
<feature type="region of interest" description="Disordered" evidence="10">
    <location>
        <begin position="58"/>
        <end position="79"/>
    </location>
</feature>
<evidence type="ECO:0000256" key="6">
    <source>
        <dbReference type="ARBA" id="ARBA00023015"/>
    </source>
</evidence>
<dbReference type="Pfam" id="PF03060">
    <property type="entry name" value="NMO"/>
    <property type="match status" value="1"/>
</dbReference>
<dbReference type="InterPro" id="IPR036864">
    <property type="entry name" value="Zn2-C6_fun-type_DNA-bd_sf"/>
</dbReference>
<dbReference type="PROSITE" id="PS00463">
    <property type="entry name" value="ZN2_CY6_FUNGAL_1"/>
    <property type="match status" value="1"/>
</dbReference>
<dbReference type="SUPFAM" id="SSF57701">
    <property type="entry name" value="Zn2/Cys6 DNA-binding domain"/>
    <property type="match status" value="1"/>
</dbReference>
<dbReference type="EMBL" id="CH476596">
    <property type="protein sequence ID" value="EAU37355.1"/>
    <property type="molecule type" value="Genomic_DNA"/>
</dbReference>
<evidence type="ECO:0000256" key="3">
    <source>
        <dbReference type="ARBA" id="ARBA00022723"/>
    </source>
</evidence>
<evidence type="ECO:0000256" key="7">
    <source>
        <dbReference type="ARBA" id="ARBA00023125"/>
    </source>
</evidence>
<reference evidence="13" key="1">
    <citation type="submission" date="2005-09" db="EMBL/GenBank/DDBJ databases">
        <title>Annotation of the Aspergillus terreus NIH2624 genome.</title>
        <authorList>
            <person name="Birren B.W."/>
            <person name="Lander E.S."/>
            <person name="Galagan J.E."/>
            <person name="Nusbaum C."/>
            <person name="Devon K."/>
            <person name="Henn M."/>
            <person name="Ma L.-J."/>
            <person name="Jaffe D.B."/>
            <person name="Butler J."/>
            <person name="Alvarez P."/>
            <person name="Gnerre S."/>
            <person name="Grabherr M."/>
            <person name="Kleber M."/>
            <person name="Mauceli E.W."/>
            <person name="Brockman W."/>
            <person name="Rounsley S."/>
            <person name="Young S.K."/>
            <person name="LaButti K."/>
            <person name="Pushparaj V."/>
            <person name="DeCaprio D."/>
            <person name="Crawford M."/>
            <person name="Koehrsen M."/>
            <person name="Engels R."/>
            <person name="Montgomery P."/>
            <person name="Pearson M."/>
            <person name="Howarth C."/>
            <person name="Larson L."/>
            <person name="Luoma S."/>
            <person name="White J."/>
            <person name="Alvarado L."/>
            <person name="Kodira C.D."/>
            <person name="Zeng Q."/>
            <person name="Oleary S."/>
            <person name="Yandava C."/>
            <person name="Denning D.W."/>
            <person name="Nierman W.C."/>
            <person name="Milne T."/>
            <person name="Madden K."/>
        </authorList>
    </citation>
    <scope>NUCLEOTIDE SEQUENCE [LARGE SCALE GENOMIC DNA]</scope>
    <source>
        <strain evidence="13">NIH 2624 / FGSC A1156</strain>
    </source>
</reference>